<reference evidence="2 3" key="1">
    <citation type="submission" date="2017-03" db="EMBL/GenBank/DDBJ databases">
        <title>WGS assembly of Porphyra umbilicalis.</title>
        <authorList>
            <person name="Brawley S.H."/>
            <person name="Blouin N.A."/>
            <person name="Ficko-Blean E."/>
            <person name="Wheeler G.L."/>
            <person name="Lohr M."/>
            <person name="Goodson H.V."/>
            <person name="Jenkins J.W."/>
            <person name="Blaby-Haas C.E."/>
            <person name="Helliwell K.E."/>
            <person name="Chan C."/>
            <person name="Marriage T."/>
            <person name="Bhattacharya D."/>
            <person name="Klein A.S."/>
            <person name="Badis Y."/>
            <person name="Brodie J."/>
            <person name="Cao Y."/>
            <person name="Collen J."/>
            <person name="Dittami S.M."/>
            <person name="Gachon C.M."/>
            <person name="Green B.R."/>
            <person name="Karpowicz S."/>
            <person name="Kim J.W."/>
            <person name="Kudahl U."/>
            <person name="Lin S."/>
            <person name="Michel G."/>
            <person name="Mittag M."/>
            <person name="Olson B.J."/>
            <person name="Pangilinan J."/>
            <person name="Peng Y."/>
            <person name="Qiu H."/>
            <person name="Shu S."/>
            <person name="Singer J.T."/>
            <person name="Smith A.G."/>
            <person name="Sprecher B.N."/>
            <person name="Wagner V."/>
            <person name="Wang W."/>
            <person name="Wang Z.-Y."/>
            <person name="Yan J."/>
            <person name="Yarish C."/>
            <person name="Zoeuner-Riek S."/>
            <person name="Zhuang Y."/>
            <person name="Zou Y."/>
            <person name="Lindquist E.A."/>
            <person name="Grimwood J."/>
            <person name="Barry K."/>
            <person name="Rokhsar D.S."/>
            <person name="Schmutz J."/>
            <person name="Stiller J.W."/>
            <person name="Grossman A.R."/>
            <person name="Prochnik S.E."/>
        </authorList>
    </citation>
    <scope>NUCLEOTIDE SEQUENCE [LARGE SCALE GENOMIC DNA]</scope>
    <source>
        <strain evidence="2">4086291</strain>
    </source>
</reference>
<feature type="non-terminal residue" evidence="2">
    <location>
        <position position="541"/>
    </location>
</feature>
<evidence type="ECO:0000256" key="1">
    <source>
        <dbReference type="SAM" id="MobiDB-lite"/>
    </source>
</evidence>
<keyword evidence="3" id="KW-1185">Reference proteome</keyword>
<organism evidence="2 3">
    <name type="scientific">Porphyra umbilicalis</name>
    <name type="common">Purple laver</name>
    <name type="synonym">Red alga</name>
    <dbReference type="NCBI Taxonomy" id="2786"/>
    <lineage>
        <taxon>Eukaryota</taxon>
        <taxon>Rhodophyta</taxon>
        <taxon>Bangiophyceae</taxon>
        <taxon>Bangiales</taxon>
        <taxon>Bangiaceae</taxon>
        <taxon>Porphyra</taxon>
    </lineage>
</organism>
<accession>A0A1X6NJW3</accession>
<feature type="region of interest" description="Disordered" evidence="1">
    <location>
        <begin position="254"/>
        <end position="297"/>
    </location>
</feature>
<feature type="region of interest" description="Disordered" evidence="1">
    <location>
        <begin position="426"/>
        <end position="457"/>
    </location>
</feature>
<dbReference type="Proteomes" id="UP000218209">
    <property type="component" value="Unassembled WGS sequence"/>
</dbReference>
<proteinExistence type="predicted"/>
<feature type="compositionally biased region" description="Gly residues" evidence="1">
    <location>
        <begin position="443"/>
        <end position="457"/>
    </location>
</feature>
<evidence type="ECO:0000313" key="3">
    <source>
        <dbReference type="Proteomes" id="UP000218209"/>
    </source>
</evidence>
<name>A0A1X6NJW3_PORUM</name>
<evidence type="ECO:0000313" key="2">
    <source>
        <dbReference type="EMBL" id="OSX68643.1"/>
    </source>
</evidence>
<sequence length="541" mass="53869">ATAAAAAAAAAAVAAAPTLRQDGGGGVDVKAALLDGAAEGRTTLPGDASGGSAESADGNGHRVVLLRDGAAAERVAFWVRPTDGRTVRGVDVHVDDPTVLTAVDVGTVTPSTAAGADGWAEVVVEFTFAGLPGTTAYEVLVEVEDDAASTVLSVTRYYTAAGVAVYTLGGDDGDEVQVVSGSAADGLLVGDWLTFLSRQLVTVRARVVGLPDGVPGPASDTADVGVELVESAGDVFLEVLTHNKSACAIVGGADTESDDALTPPTAYGSRSHAGPATGGVDGGPDDGADLTPDANGGNPTGILADGCGVGFSDDGTRLTLRFNLFRVGTGAFSVVFRWPGLAEGLAGSPGAAEDGGGGTYTNTLKVEMAQGPPPPIVLAGYDTVLDAYGGETVALPVFNVASPPVQPFRFKRLAMLVQPQCPAPVTGAADDGADDEADALDAGGDGGIAAGGGGGGEPSSGAVSFPWVQAASALTAQPWQTLAFRSPSLLSLADDAAVIHCVRVLSSLVSIDLLRDTEQDPGLFRFMVAPPGLALPRSPAA</sequence>
<protein>
    <submittedName>
        <fullName evidence="2">Uncharacterized protein</fullName>
    </submittedName>
</protein>
<dbReference type="EMBL" id="KV920249">
    <property type="protein sequence ID" value="OSX68643.1"/>
    <property type="molecule type" value="Genomic_DNA"/>
</dbReference>
<dbReference type="AlphaFoldDB" id="A0A1X6NJW3"/>
<feature type="non-terminal residue" evidence="2">
    <location>
        <position position="1"/>
    </location>
</feature>
<gene>
    <name evidence="2" type="ORF">BU14_2446s0001</name>
</gene>